<feature type="domain" description="Endonuclease GajA/Old nuclease/RecF-like AAA" evidence="1">
    <location>
        <begin position="1"/>
        <end position="50"/>
    </location>
</feature>
<dbReference type="SUPFAM" id="SSF52540">
    <property type="entry name" value="P-loop containing nucleoside triphosphate hydrolases"/>
    <property type="match status" value="1"/>
</dbReference>
<dbReference type="HOGENOM" id="CLU_2753783_0_0_6"/>
<dbReference type="KEGG" id="noc:Noc_3031"/>
<dbReference type="RefSeq" id="WP_002812217.1">
    <property type="nucleotide sequence ID" value="NC_007484.1"/>
</dbReference>
<dbReference type="InterPro" id="IPR041685">
    <property type="entry name" value="AAA_GajA/Old/RecF-like"/>
</dbReference>
<name>Q3J6S4_NITOC</name>
<dbReference type="Pfam" id="PF13175">
    <property type="entry name" value="AAA_15"/>
    <property type="match status" value="1"/>
</dbReference>
<gene>
    <name evidence="2" type="ordered locus">Noc_3031</name>
</gene>
<evidence type="ECO:0000313" key="3">
    <source>
        <dbReference type="Proteomes" id="UP000006838"/>
    </source>
</evidence>
<dbReference type="eggNOG" id="COG1106">
    <property type="taxonomic scope" value="Bacteria"/>
</dbReference>
<dbReference type="InterPro" id="IPR027417">
    <property type="entry name" value="P-loop_NTPase"/>
</dbReference>
<accession>Q3J6S4</accession>
<sequence length="70" mass="7883">MRLKSLYIGQYKNLLDFSLSFDGSSFIDVFVGKNGTGKSNLFEALIEIFRHIVEYDRSKADLGFSLPCGL</sequence>
<organism evidence="2 3">
    <name type="scientific">Nitrosococcus oceani (strain ATCC 19707 / BCRC 17464 / JCM 30415 / NCIMB 11848 / C-107)</name>
    <dbReference type="NCBI Taxonomy" id="323261"/>
    <lineage>
        <taxon>Bacteria</taxon>
        <taxon>Pseudomonadati</taxon>
        <taxon>Pseudomonadota</taxon>
        <taxon>Gammaproteobacteria</taxon>
        <taxon>Chromatiales</taxon>
        <taxon>Chromatiaceae</taxon>
        <taxon>Nitrosococcus</taxon>
    </lineage>
</organism>
<dbReference type="AlphaFoldDB" id="Q3J6S4"/>
<keyword evidence="3" id="KW-1185">Reference proteome</keyword>
<dbReference type="Proteomes" id="UP000006838">
    <property type="component" value="Chromosome"/>
</dbReference>
<reference evidence="3" key="1">
    <citation type="journal article" date="2006" name="Appl. Environ. Microbiol.">
        <title>Complete genome sequence of the marine, chemolithoautotrophic, ammonia-oxidizing bacterium Nitrosococcus oceani ATCC 19707.</title>
        <authorList>
            <person name="Klotz M.G."/>
            <person name="Arp D.J."/>
            <person name="Chain P.S.G."/>
            <person name="El-Sheikh A.F."/>
            <person name="Hauser L.J."/>
            <person name="Hommes N.G."/>
            <person name="Larimer F.W."/>
            <person name="Malfatti S.A."/>
            <person name="Norton J.M."/>
            <person name="Poret-Peterson A.T."/>
            <person name="Vergez L.M."/>
            <person name="Ward B.B."/>
        </authorList>
    </citation>
    <scope>NUCLEOTIDE SEQUENCE [LARGE SCALE GENOMIC DNA]</scope>
    <source>
        <strain evidence="3">ATCC 19707 / BCRC 17464 / NCIMB 11848 / C-107</strain>
    </source>
</reference>
<dbReference type="STRING" id="323261.Noc_3031"/>
<protein>
    <recommendedName>
        <fullName evidence="1">Endonuclease GajA/Old nuclease/RecF-like AAA domain-containing protein</fullName>
    </recommendedName>
</protein>
<evidence type="ECO:0000259" key="1">
    <source>
        <dbReference type="Pfam" id="PF13175"/>
    </source>
</evidence>
<dbReference type="EMBL" id="CP000127">
    <property type="protein sequence ID" value="ABA59472.1"/>
    <property type="molecule type" value="Genomic_DNA"/>
</dbReference>
<evidence type="ECO:0000313" key="2">
    <source>
        <dbReference type="EMBL" id="ABA59472.1"/>
    </source>
</evidence>
<dbReference type="Gene3D" id="3.40.50.300">
    <property type="entry name" value="P-loop containing nucleotide triphosphate hydrolases"/>
    <property type="match status" value="1"/>
</dbReference>
<dbReference type="InParanoid" id="Q3J6S4"/>
<proteinExistence type="predicted"/>